<keyword evidence="3" id="KW-0963">Cytoplasm</keyword>
<dbReference type="GO" id="GO:0000930">
    <property type="term" value="C:gamma-tubulin complex"/>
    <property type="evidence" value="ECO:0007669"/>
    <property type="project" value="TreeGrafter"/>
</dbReference>
<dbReference type="InterPro" id="IPR041470">
    <property type="entry name" value="GCP_N"/>
</dbReference>
<keyword evidence="4" id="KW-0493">Microtubule</keyword>
<dbReference type="Gene3D" id="1.20.120.1900">
    <property type="entry name" value="Gamma-tubulin complex, C-terminal domain"/>
    <property type="match status" value="1"/>
</dbReference>
<dbReference type="RefSeq" id="XP_023173079.2">
    <property type="nucleotide sequence ID" value="XM_023317311.2"/>
</dbReference>
<evidence type="ECO:0000256" key="3">
    <source>
        <dbReference type="ARBA" id="ARBA00022490"/>
    </source>
</evidence>
<evidence type="ECO:0000256" key="2">
    <source>
        <dbReference type="ARBA" id="ARBA00010337"/>
    </source>
</evidence>
<dbReference type="GO" id="GO:0031122">
    <property type="term" value="P:cytoplasmic microtubule organization"/>
    <property type="evidence" value="ECO:0007669"/>
    <property type="project" value="TreeGrafter"/>
</dbReference>
<dbReference type="OrthoDB" id="775571at2759"/>
<dbReference type="GO" id="GO:0000922">
    <property type="term" value="C:spindle pole"/>
    <property type="evidence" value="ECO:0007669"/>
    <property type="project" value="InterPro"/>
</dbReference>
<comment type="similarity">
    <text evidence="2">Belongs to the TUBGCP family.</text>
</comment>
<dbReference type="GO" id="GO:0051011">
    <property type="term" value="F:microtubule minus-end binding"/>
    <property type="evidence" value="ECO:0007669"/>
    <property type="project" value="TreeGrafter"/>
</dbReference>
<name>A0A6J1LXN0_DROHY</name>
<dbReference type="CTD" id="39365"/>
<dbReference type="GO" id="GO:0043015">
    <property type="term" value="F:gamma-tubulin binding"/>
    <property type="evidence" value="ECO:0007669"/>
    <property type="project" value="InterPro"/>
</dbReference>
<dbReference type="GO" id="GO:0005874">
    <property type="term" value="C:microtubule"/>
    <property type="evidence" value="ECO:0007669"/>
    <property type="project" value="UniProtKB-KW"/>
</dbReference>
<dbReference type="GO" id="GO:0051225">
    <property type="term" value="P:spindle assembly"/>
    <property type="evidence" value="ECO:0007669"/>
    <property type="project" value="TreeGrafter"/>
</dbReference>
<dbReference type="GO" id="GO:0051321">
    <property type="term" value="P:meiotic cell cycle"/>
    <property type="evidence" value="ECO:0007669"/>
    <property type="project" value="TreeGrafter"/>
</dbReference>
<proteinExistence type="inferred from homology"/>
<gene>
    <name evidence="10" type="primary">LOC111600940</name>
</gene>
<evidence type="ECO:0000313" key="10">
    <source>
        <dbReference type="RefSeq" id="XP_023173079.2"/>
    </source>
</evidence>
<keyword evidence="6" id="KW-0175">Coiled coil</keyword>
<keyword evidence="9" id="KW-1185">Reference proteome</keyword>
<dbReference type="Proteomes" id="UP000504633">
    <property type="component" value="Unplaced"/>
</dbReference>
<dbReference type="InterPro" id="IPR042241">
    <property type="entry name" value="GCP_C_sf"/>
</dbReference>
<evidence type="ECO:0000313" key="9">
    <source>
        <dbReference type="Proteomes" id="UP000504633"/>
    </source>
</evidence>
<dbReference type="PANTHER" id="PTHR19302:SF70">
    <property type="entry name" value="GAMMA-TUBULIN COMPLEX COMPONENT 6"/>
    <property type="match status" value="1"/>
</dbReference>
<dbReference type="GO" id="GO:0000278">
    <property type="term" value="P:mitotic cell cycle"/>
    <property type="evidence" value="ECO:0007669"/>
    <property type="project" value="TreeGrafter"/>
</dbReference>
<dbReference type="OMA" id="MAPVNAH"/>
<accession>A0A6J1LXN0</accession>
<dbReference type="InterPro" id="IPR040457">
    <property type="entry name" value="GCP_C"/>
</dbReference>
<comment type="subcellular location">
    <subcellularLocation>
        <location evidence="1">Cytoplasm</location>
        <location evidence="1">Cytoskeleton</location>
    </subcellularLocation>
</comment>
<dbReference type="Pfam" id="PF04130">
    <property type="entry name" value="GCP_C_terminal"/>
    <property type="match status" value="1"/>
</dbReference>
<dbReference type="InterPro" id="IPR007259">
    <property type="entry name" value="GCP"/>
</dbReference>
<feature type="coiled-coil region" evidence="6">
    <location>
        <begin position="616"/>
        <end position="646"/>
    </location>
</feature>
<evidence type="ECO:0000259" key="8">
    <source>
        <dbReference type="Pfam" id="PF17681"/>
    </source>
</evidence>
<keyword evidence="5" id="KW-0206">Cytoskeleton</keyword>
<reference evidence="10" key="1">
    <citation type="submission" date="2025-08" db="UniProtKB">
        <authorList>
            <consortium name="RefSeq"/>
        </authorList>
    </citation>
    <scope>IDENTIFICATION</scope>
    <source>
        <strain evidence="10">15085-1641.00</strain>
        <tissue evidence="10">Whole body</tissue>
    </source>
</reference>
<sequence>MEAVCSANERVFNSVTKIDVQLSQDEYAQRYETAAAAVQPSPASIVQRRTKIYESQLSHQSANTFGSRLEKLSEGQKLMDDQCTDLNCALGNNIANCLKNMYITQKKQQTDQQQQQLSKCVGLTSNSKMMLAKPLRLQSSPCFEENLPQYADPKGPRILRSIENMRDSLKPIVFRRLSDFYLSDINAMRNAQKNQPKSTLRCSILKDSMSRINESKRVTRRVNVKLPLREKEKATICESVAKKDSTMPAALEKHFVSDQLVSNELKWHNDQTLQLYFIEMPLLIEHLKQAAAGLQSETIVCTDEGNFVLKPNITLSVVLPELLAEFAEPFLASGKAYRRLSGRTHWQHTSNRIERPLNRALRQAIINFLTNSRLFLLTLSAKNLGQLLRGAGPAMDLLQQMDQMLQSDQSLNNADGISGMSGMSLLSFVWSFINVGINCQFSQLLLYLLRSLCETYFAQLQRWLYHGELDEPFNELFINSCSHKLMHERSKEFFDKAYYVRSDAVPGFLMGYEQAILQCGKYNRFLKNYNSQHAVFSLKYPNLVVCLSEQQLMKMRHELEQHYDQILQNIKPFNMQDIFEEQIENSRRFGNRMWDCTQSFIAAWKQEQHDLQLEANVVKKRRYDELNEQREQQEQLRLEQQRLEVVLEMQYQQNCDKMEEQHLRQNKKTLEEQVAPLIQKTTTPMETTEDVSPDDSTCSSRSFVSCEEPDLEMITVKPETEVAQPNPADVLNSNESDMNLARNRMRNNSSEQFQECQMKVNLRQVATTSLTSYTEAERNRMRVLNCTEQQTKLPPDMNMNIEDLTDLQRNRLRMQQHNTFSSFNSDDDVNTESQKRLLHSDSELARNRRHVMDGDFTISGGLGNALHLPLTPQQPSVESTLDTGTPMSITSDVEIAVDVPEEIVDAANNNDTNISSHCDQDGTDQVPLTVPTPQIVPVQKEKPVFKLPIVQMDREQSNATVQIEEIGHNPFIIKRYMQLSVLLPLKSHLSLLRNEVLRIFHEQKVYDYFCDLRKYFFLLDGEFGTMLISGILARIESCSMPHRLCQKGVLDSILNNSLGNRAIEGSLTALVADNLALNCTNIPESIDIMDINALSIFKLECKMDWPLNLVFSVETMEKYGQIFTHLMKLRHVSFIMERTYQDFQQSSRLHGRRLQQSPQYRHLQMVRHKLSHFVLTLQNHLVTNALEGTWKSFTDELISVHSVEELYQRHVDYLKEIAFFSLLNRRSTKFRETIDSILVIALRFCKILNSRSFVLDEENQFVHPRYKRLVFEEAEFEKFIRYAIYLGNKVAASGYQDKIIDLIRIINYNNYYNVSDSSK</sequence>
<feature type="domain" description="Gamma tubulin complex component protein N-terminal" evidence="8">
    <location>
        <begin position="291"/>
        <end position="570"/>
    </location>
</feature>
<feature type="domain" description="Gamma tubulin complex component C-terminal" evidence="7">
    <location>
        <begin position="1012"/>
        <end position="1312"/>
    </location>
</feature>
<evidence type="ECO:0000256" key="5">
    <source>
        <dbReference type="ARBA" id="ARBA00023212"/>
    </source>
</evidence>
<dbReference type="KEGG" id="dhe:111600940"/>
<dbReference type="PANTHER" id="PTHR19302">
    <property type="entry name" value="GAMMA TUBULIN COMPLEX PROTEIN"/>
    <property type="match status" value="1"/>
</dbReference>
<dbReference type="GeneID" id="111600940"/>
<evidence type="ECO:0000256" key="4">
    <source>
        <dbReference type="ARBA" id="ARBA00022701"/>
    </source>
</evidence>
<evidence type="ECO:0000259" key="7">
    <source>
        <dbReference type="Pfam" id="PF04130"/>
    </source>
</evidence>
<dbReference type="Pfam" id="PF17681">
    <property type="entry name" value="GCP_N_terminal"/>
    <property type="match status" value="1"/>
</dbReference>
<organism evidence="9 10">
    <name type="scientific">Drosophila hydei</name>
    <name type="common">Fruit fly</name>
    <dbReference type="NCBI Taxonomy" id="7224"/>
    <lineage>
        <taxon>Eukaryota</taxon>
        <taxon>Metazoa</taxon>
        <taxon>Ecdysozoa</taxon>
        <taxon>Arthropoda</taxon>
        <taxon>Hexapoda</taxon>
        <taxon>Insecta</taxon>
        <taxon>Pterygota</taxon>
        <taxon>Neoptera</taxon>
        <taxon>Endopterygota</taxon>
        <taxon>Diptera</taxon>
        <taxon>Brachycera</taxon>
        <taxon>Muscomorpha</taxon>
        <taxon>Ephydroidea</taxon>
        <taxon>Drosophilidae</taxon>
        <taxon>Drosophila</taxon>
    </lineage>
</organism>
<protein>
    <submittedName>
        <fullName evidence="10">Gamma-tubulin complex component 6</fullName>
    </submittedName>
</protein>
<evidence type="ECO:0000256" key="1">
    <source>
        <dbReference type="ARBA" id="ARBA00004245"/>
    </source>
</evidence>
<dbReference type="GO" id="GO:0007020">
    <property type="term" value="P:microtubule nucleation"/>
    <property type="evidence" value="ECO:0007669"/>
    <property type="project" value="InterPro"/>
</dbReference>
<evidence type="ECO:0000256" key="6">
    <source>
        <dbReference type="SAM" id="Coils"/>
    </source>
</evidence>